<dbReference type="NCBIfam" id="NF038250">
    <property type="entry name" value="nitrate_NreA"/>
    <property type="match status" value="1"/>
</dbReference>
<feature type="domain" description="GAF" evidence="1">
    <location>
        <begin position="7"/>
        <end position="122"/>
    </location>
</feature>
<dbReference type="Pfam" id="PF01590">
    <property type="entry name" value="GAF"/>
    <property type="match status" value="1"/>
</dbReference>
<proteinExistence type="predicted"/>
<dbReference type="OrthoDB" id="2360948at2"/>
<organism evidence="2 3">
    <name type="scientific">Mammaliicoccus stepanovicii</name>
    <dbReference type="NCBI Taxonomy" id="643214"/>
    <lineage>
        <taxon>Bacteria</taxon>
        <taxon>Bacillati</taxon>
        <taxon>Bacillota</taxon>
        <taxon>Bacilli</taxon>
        <taxon>Bacillales</taxon>
        <taxon>Staphylococcaceae</taxon>
        <taxon>Mammaliicoccus</taxon>
    </lineage>
</organism>
<sequence>MSDEFNFQKQLDLIRETYDIDFVGLAMPTVENELYMIKWRYVSGNLNQRYKNIILRNGRGIAGIVIKSGKQIVIDQIKESSYDNQIFNYPIIQSEQLTSLIALPLWLDNRVSGVLMLGQRNDKPLPNINLQNFNRFGPFYGKDMINS</sequence>
<dbReference type="InterPro" id="IPR003018">
    <property type="entry name" value="GAF"/>
</dbReference>
<name>A0A239YJD8_9STAP</name>
<evidence type="ECO:0000259" key="1">
    <source>
        <dbReference type="Pfam" id="PF01590"/>
    </source>
</evidence>
<reference evidence="2 3" key="1">
    <citation type="submission" date="2017-06" db="EMBL/GenBank/DDBJ databases">
        <authorList>
            <consortium name="Pathogen Informatics"/>
        </authorList>
    </citation>
    <scope>NUCLEOTIDE SEQUENCE [LARGE SCALE GENOMIC DNA]</scope>
    <source>
        <strain evidence="2 3">NCTC13839</strain>
    </source>
</reference>
<gene>
    <name evidence="2" type="primary">nreA</name>
    <name evidence="2" type="ORF">SAMEA4384403_00496</name>
</gene>
<evidence type="ECO:0000313" key="2">
    <source>
        <dbReference type="EMBL" id="SNV58850.1"/>
    </source>
</evidence>
<dbReference type="Gene3D" id="3.30.450.40">
    <property type="match status" value="1"/>
</dbReference>
<evidence type="ECO:0000313" key="3">
    <source>
        <dbReference type="Proteomes" id="UP000242084"/>
    </source>
</evidence>
<accession>A0A239YJD8</accession>
<protein>
    <submittedName>
        <fullName evidence="2">Nitrogen regulation-related NreA protein</fullName>
    </submittedName>
</protein>
<dbReference type="SUPFAM" id="SSF55781">
    <property type="entry name" value="GAF domain-like"/>
    <property type="match status" value="1"/>
</dbReference>
<dbReference type="EMBL" id="LT906462">
    <property type="protein sequence ID" value="SNV58850.1"/>
    <property type="molecule type" value="Genomic_DNA"/>
</dbReference>
<keyword evidence="3" id="KW-1185">Reference proteome</keyword>
<dbReference type="KEGG" id="sste:SAMEA4384403_0496"/>
<dbReference type="Proteomes" id="UP000242084">
    <property type="component" value="Chromosome 1"/>
</dbReference>
<dbReference type="AlphaFoldDB" id="A0A239YJD8"/>
<dbReference type="InterPro" id="IPR029016">
    <property type="entry name" value="GAF-like_dom_sf"/>
</dbReference>
<dbReference type="RefSeq" id="WP_095086262.1">
    <property type="nucleotide sequence ID" value="NZ_BMDM01000003.1"/>
</dbReference>